<protein>
    <submittedName>
        <fullName evidence="2">Uncharacterized protein</fullName>
    </submittedName>
</protein>
<gene>
    <name evidence="2" type="ORF">EYF80_027523</name>
</gene>
<organism evidence="2 3">
    <name type="scientific">Liparis tanakae</name>
    <name type="common">Tanaka's snailfish</name>
    <dbReference type="NCBI Taxonomy" id="230148"/>
    <lineage>
        <taxon>Eukaryota</taxon>
        <taxon>Metazoa</taxon>
        <taxon>Chordata</taxon>
        <taxon>Craniata</taxon>
        <taxon>Vertebrata</taxon>
        <taxon>Euteleostomi</taxon>
        <taxon>Actinopterygii</taxon>
        <taxon>Neopterygii</taxon>
        <taxon>Teleostei</taxon>
        <taxon>Neoteleostei</taxon>
        <taxon>Acanthomorphata</taxon>
        <taxon>Eupercaria</taxon>
        <taxon>Perciformes</taxon>
        <taxon>Cottioidei</taxon>
        <taxon>Cottales</taxon>
        <taxon>Liparidae</taxon>
        <taxon>Liparis</taxon>
    </lineage>
</organism>
<comment type="caution">
    <text evidence="2">The sequence shown here is derived from an EMBL/GenBank/DDBJ whole genome shotgun (WGS) entry which is preliminary data.</text>
</comment>
<feature type="compositionally biased region" description="Basic and acidic residues" evidence="1">
    <location>
        <begin position="156"/>
        <end position="168"/>
    </location>
</feature>
<reference evidence="2 3" key="1">
    <citation type="submission" date="2019-03" db="EMBL/GenBank/DDBJ databases">
        <title>First draft genome of Liparis tanakae, snailfish: a comprehensive survey of snailfish specific genes.</title>
        <authorList>
            <person name="Kim W."/>
            <person name="Song I."/>
            <person name="Jeong J.-H."/>
            <person name="Kim D."/>
            <person name="Kim S."/>
            <person name="Ryu S."/>
            <person name="Song J.Y."/>
            <person name="Lee S.K."/>
        </authorList>
    </citation>
    <scope>NUCLEOTIDE SEQUENCE [LARGE SCALE GENOMIC DNA]</scope>
    <source>
        <tissue evidence="2">Muscle</tissue>
    </source>
</reference>
<keyword evidence="3" id="KW-1185">Reference proteome</keyword>
<evidence type="ECO:0000313" key="3">
    <source>
        <dbReference type="Proteomes" id="UP000314294"/>
    </source>
</evidence>
<dbReference type="AlphaFoldDB" id="A0A4Z2H8W1"/>
<sequence length="187" mass="21504">MRLMHSESMPHGFSSDALQLQRGISDSAAGLQLGLLPGRLRPLRAGRPVFMEDHGEGRVVWLEREGMLREKVHPEMDSVPALMKPQWAQQKTRMRAVVIRRLLAGRFTECFSVELYNNSRQLPKVGLQTDGLPQKKEWHFRRPRQILQSPQWFERNTSDKDGDGELKPRSAHKTIAGPQLWLARAKH</sequence>
<proteinExistence type="predicted"/>
<name>A0A4Z2H8W1_9TELE</name>
<evidence type="ECO:0000313" key="2">
    <source>
        <dbReference type="EMBL" id="TNN62259.1"/>
    </source>
</evidence>
<dbReference type="Proteomes" id="UP000314294">
    <property type="component" value="Unassembled WGS sequence"/>
</dbReference>
<evidence type="ECO:0000256" key="1">
    <source>
        <dbReference type="SAM" id="MobiDB-lite"/>
    </source>
</evidence>
<accession>A0A4Z2H8W1</accession>
<feature type="region of interest" description="Disordered" evidence="1">
    <location>
        <begin position="151"/>
        <end position="171"/>
    </location>
</feature>
<dbReference type="EMBL" id="SRLO01000298">
    <property type="protein sequence ID" value="TNN62259.1"/>
    <property type="molecule type" value="Genomic_DNA"/>
</dbReference>